<keyword evidence="1" id="KW-1133">Transmembrane helix</keyword>
<sequence>MMLMAQREDRDIPLLQLDDYDDEEEELSPCLMKLYKVFNWFSLLVSTYLISNSVLLKFKYLNYIELDDRILYPLFGIGVLYFICSLPSLYCCLKRACIKSYCLYFMYVTLILEIGYGIILYTQKSELFENFGLKIFLLSLGSFHLIYLNFLTALKYQKC</sequence>
<feature type="transmembrane region" description="Helical" evidence="1">
    <location>
        <begin position="104"/>
        <end position="123"/>
    </location>
</feature>
<keyword evidence="1" id="KW-0472">Membrane</keyword>
<evidence type="ECO:0000256" key="1">
    <source>
        <dbReference type="SAM" id="Phobius"/>
    </source>
</evidence>
<evidence type="ECO:0000313" key="2">
    <source>
        <dbReference type="EMBL" id="SVB66551.1"/>
    </source>
</evidence>
<dbReference type="AlphaFoldDB" id="A0A382FX91"/>
<name>A0A382FX91_9ZZZZ</name>
<reference evidence="2" key="1">
    <citation type="submission" date="2018-05" db="EMBL/GenBank/DDBJ databases">
        <authorList>
            <person name="Lanie J.A."/>
            <person name="Ng W.-L."/>
            <person name="Kazmierczak K.M."/>
            <person name="Andrzejewski T.M."/>
            <person name="Davidsen T.M."/>
            <person name="Wayne K.J."/>
            <person name="Tettelin H."/>
            <person name="Glass J.I."/>
            <person name="Rusch D."/>
            <person name="Podicherti R."/>
            <person name="Tsui H.-C.T."/>
            <person name="Winkler M.E."/>
        </authorList>
    </citation>
    <scope>NUCLEOTIDE SEQUENCE</scope>
</reference>
<feature type="transmembrane region" description="Helical" evidence="1">
    <location>
        <begin position="135"/>
        <end position="154"/>
    </location>
</feature>
<organism evidence="2">
    <name type="scientific">marine metagenome</name>
    <dbReference type="NCBI Taxonomy" id="408172"/>
    <lineage>
        <taxon>unclassified sequences</taxon>
        <taxon>metagenomes</taxon>
        <taxon>ecological metagenomes</taxon>
    </lineage>
</organism>
<gene>
    <name evidence="2" type="ORF">METZ01_LOCUS219405</name>
</gene>
<protein>
    <submittedName>
        <fullName evidence="2">Uncharacterized protein</fullName>
    </submittedName>
</protein>
<proteinExistence type="predicted"/>
<feature type="transmembrane region" description="Helical" evidence="1">
    <location>
        <begin position="70"/>
        <end position="92"/>
    </location>
</feature>
<feature type="transmembrane region" description="Helical" evidence="1">
    <location>
        <begin position="37"/>
        <end position="58"/>
    </location>
</feature>
<accession>A0A382FX91</accession>
<keyword evidence="1" id="KW-0812">Transmembrane</keyword>
<dbReference type="EMBL" id="UINC01051877">
    <property type="protein sequence ID" value="SVB66551.1"/>
    <property type="molecule type" value="Genomic_DNA"/>
</dbReference>